<gene>
    <name evidence="3" type="ORF">SOCE26_029030</name>
</gene>
<proteinExistence type="predicted"/>
<protein>
    <submittedName>
        <fullName evidence="3">Uncharacterized protein</fullName>
    </submittedName>
</protein>
<dbReference type="Proteomes" id="UP000238348">
    <property type="component" value="Chromosome"/>
</dbReference>
<organism evidence="3 4">
    <name type="scientific">Sorangium cellulosum</name>
    <name type="common">Polyangium cellulosum</name>
    <dbReference type="NCBI Taxonomy" id="56"/>
    <lineage>
        <taxon>Bacteria</taxon>
        <taxon>Pseudomonadati</taxon>
        <taxon>Myxococcota</taxon>
        <taxon>Polyangia</taxon>
        <taxon>Polyangiales</taxon>
        <taxon>Polyangiaceae</taxon>
        <taxon>Sorangium</taxon>
    </lineage>
</organism>
<name>A0A2L0EQB3_SORCE</name>
<feature type="signal peptide" evidence="2">
    <location>
        <begin position="1"/>
        <end position="24"/>
    </location>
</feature>
<evidence type="ECO:0000256" key="2">
    <source>
        <dbReference type="SAM" id="SignalP"/>
    </source>
</evidence>
<evidence type="ECO:0000313" key="3">
    <source>
        <dbReference type="EMBL" id="AUX41489.1"/>
    </source>
</evidence>
<dbReference type="Gene3D" id="1.25.40.10">
    <property type="entry name" value="Tetratricopeptide repeat domain"/>
    <property type="match status" value="1"/>
</dbReference>
<feature type="region of interest" description="Disordered" evidence="1">
    <location>
        <begin position="132"/>
        <end position="166"/>
    </location>
</feature>
<dbReference type="OrthoDB" id="5507684at2"/>
<evidence type="ECO:0000313" key="4">
    <source>
        <dbReference type="Proteomes" id="UP000238348"/>
    </source>
</evidence>
<reference evidence="3 4" key="1">
    <citation type="submission" date="2015-09" db="EMBL/GenBank/DDBJ databases">
        <title>Sorangium comparison.</title>
        <authorList>
            <person name="Zaburannyi N."/>
            <person name="Bunk B."/>
            <person name="Overmann J."/>
            <person name="Mueller R."/>
        </authorList>
    </citation>
    <scope>NUCLEOTIDE SEQUENCE [LARGE SCALE GENOMIC DNA]</scope>
    <source>
        <strain evidence="3 4">So ce26</strain>
    </source>
</reference>
<sequence length="290" mass="29831">MRVLRTWLVGLGAGMFLAAGLAVAGQAGDPALEYPECNRTATAADLEGAKGAHKAATQFYERADYDRAIQYWKDAYQLDCSAHGVLINIANAYEKKGDRAEAVTALETYLARTPDASEAQTFRDKIQNLKNSIRPAPTPTASESASAPVPPPLLPTASAVPSRTVEAPPPEPPYGYAPWAVTGAGAVTLLVGGILTTSGFADIAEAEERCPSRKDCTADVADQGNQGRTRATIGGVLVGLGAAGVASGLIWQLGFNHPQPPSSALGSGPALRLIPVAGPGVAGVGAAGRF</sequence>
<dbReference type="Pfam" id="PF14559">
    <property type="entry name" value="TPR_19"/>
    <property type="match status" value="1"/>
</dbReference>
<dbReference type="EMBL" id="CP012673">
    <property type="protein sequence ID" value="AUX41489.1"/>
    <property type="molecule type" value="Genomic_DNA"/>
</dbReference>
<evidence type="ECO:0000256" key="1">
    <source>
        <dbReference type="SAM" id="MobiDB-lite"/>
    </source>
</evidence>
<feature type="chain" id="PRO_5014908042" evidence="2">
    <location>
        <begin position="25"/>
        <end position="290"/>
    </location>
</feature>
<dbReference type="AlphaFoldDB" id="A0A2L0EQB3"/>
<dbReference type="InterPro" id="IPR011990">
    <property type="entry name" value="TPR-like_helical_dom_sf"/>
</dbReference>
<accession>A0A2L0EQB3</accession>
<dbReference type="SUPFAM" id="SSF48452">
    <property type="entry name" value="TPR-like"/>
    <property type="match status" value="1"/>
</dbReference>
<keyword evidence="2" id="KW-0732">Signal</keyword>